<evidence type="ECO:0000256" key="1">
    <source>
        <dbReference type="ARBA" id="ARBA00022729"/>
    </source>
</evidence>
<dbReference type="InterPro" id="IPR024370">
    <property type="entry name" value="PBP_domain"/>
</dbReference>
<dbReference type="PANTHER" id="PTHR30570">
    <property type="entry name" value="PERIPLASMIC PHOSPHATE BINDING COMPONENT OF PHOSPHATE ABC TRANSPORTER"/>
    <property type="match status" value="1"/>
</dbReference>
<dbReference type="AlphaFoldDB" id="A0A410FUZ8"/>
<proteinExistence type="predicted"/>
<feature type="chain" id="PRO_5019560122" evidence="2">
    <location>
        <begin position="19"/>
        <end position="371"/>
    </location>
</feature>
<dbReference type="Pfam" id="PF12849">
    <property type="entry name" value="PBP_like_2"/>
    <property type="match status" value="1"/>
</dbReference>
<dbReference type="SUPFAM" id="SSF53850">
    <property type="entry name" value="Periplasmic binding protein-like II"/>
    <property type="match status" value="1"/>
</dbReference>
<feature type="domain" description="PBP" evidence="3">
    <location>
        <begin position="25"/>
        <end position="312"/>
    </location>
</feature>
<dbReference type="Gene3D" id="3.40.190.10">
    <property type="entry name" value="Periplasmic binding protein-like II"/>
    <property type="match status" value="2"/>
</dbReference>
<dbReference type="KEGG" id="bih:BIP78_0964"/>
<organism evidence="4 5">
    <name type="scientific">Bipolaricaulis sibiricus</name>
    <dbReference type="NCBI Taxonomy" id="2501609"/>
    <lineage>
        <taxon>Bacteria</taxon>
        <taxon>Candidatus Bipolaricaulota</taxon>
        <taxon>Candidatus Bipolaricaulia</taxon>
        <taxon>Candidatus Bipolaricaulales</taxon>
        <taxon>Candidatus Bipolaricaulaceae</taxon>
        <taxon>Candidatus Bipolaricaulis</taxon>
    </lineage>
</organism>
<keyword evidence="1 2" id="KW-0732">Signal</keyword>
<evidence type="ECO:0000256" key="2">
    <source>
        <dbReference type="SAM" id="SignalP"/>
    </source>
</evidence>
<accession>A0A410FUZ8</accession>
<protein>
    <submittedName>
        <fullName evidence="4">Phosphate ABC transporter, periplasmic phosphate-binding protein PstS</fullName>
    </submittedName>
</protein>
<feature type="signal peptide" evidence="2">
    <location>
        <begin position="1"/>
        <end position="18"/>
    </location>
</feature>
<dbReference type="Proteomes" id="UP000287233">
    <property type="component" value="Chromosome"/>
</dbReference>
<dbReference type="PANTHER" id="PTHR30570:SF1">
    <property type="entry name" value="PHOSPHATE-BINDING PROTEIN PSTS"/>
    <property type="match status" value="1"/>
</dbReference>
<reference evidence="5" key="1">
    <citation type="submission" date="2018-12" db="EMBL/GenBank/DDBJ databases">
        <title>Complete genome sequence of an uncultured bacterium of the candidate phylum Bipolaricaulota.</title>
        <authorList>
            <person name="Kadnikov V.V."/>
            <person name="Mardanov A.V."/>
            <person name="Beletsky A.V."/>
            <person name="Frank Y.A."/>
            <person name="Karnachuk O.V."/>
            <person name="Ravin N.V."/>
        </authorList>
    </citation>
    <scope>NUCLEOTIDE SEQUENCE [LARGE SCALE GENOMIC DNA]</scope>
</reference>
<dbReference type="InterPro" id="IPR050811">
    <property type="entry name" value="Phosphate_ABC_transporter"/>
</dbReference>
<evidence type="ECO:0000259" key="3">
    <source>
        <dbReference type="Pfam" id="PF12849"/>
    </source>
</evidence>
<name>A0A410FUZ8_BIPS1</name>
<evidence type="ECO:0000313" key="5">
    <source>
        <dbReference type="Proteomes" id="UP000287233"/>
    </source>
</evidence>
<gene>
    <name evidence="4" type="ORF">BIP78_0964</name>
</gene>
<dbReference type="EMBL" id="CP034928">
    <property type="protein sequence ID" value="QAA76730.1"/>
    <property type="molecule type" value="Genomic_DNA"/>
</dbReference>
<evidence type="ECO:0000313" key="4">
    <source>
        <dbReference type="EMBL" id="QAA76730.1"/>
    </source>
</evidence>
<sequence length="371" mass="39833">MRTLAWLLAGVWVVAGVAQPTAPVDSLAILIDGSSTVGPVTEAVAADFIAEVPRARISVGVSGTSGGFRRFLTGETDINDASRPIRPAEITTAKERGIEYLELMIGLDGVAVVVSRASGIFLDGAPVMTLGELNLLWSRESEGLITRWSQISPRFADAPIVLSGAASTSGTFDVFTAVVCGKEGDSRTDYFGTEEDQLLAEQTGADPYALTYFGFAFLDHNRDRVQAIAIDPRPELIDTPAEVVAEINARRAAVGKKPLVVAGGAPQGVLPSVDSIADFTYPLSRPLFFYLNLASANRPLVQQFVTFYLSEEVIGDPEFLLDVGYLPVSAELREASRRIWTNRITGTAFGGTITGFTPEDIARLYRKHAGF</sequence>